<dbReference type="Proteomes" id="UP000682951">
    <property type="component" value="Unassembled WGS sequence"/>
</dbReference>
<keyword evidence="3" id="KW-1185">Reference proteome</keyword>
<dbReference type="GO" id="GO:0008168">
    <property type="term" value="F:methyltransferase activity"/>
    <property type="evidence" value="ECO:0007669"/>
    <property type="project" value="UniProtKB-KW"/>
</dbReference>
<comment type="caution">
    <text evidence="2">The sequence shown here is derived from an EMBL/GenBank/DDBJ whole genome shotgun (WGS) entry which is preliminary data.</text>
</comment>
<dbReference type="InterPro" id="IPR025714">
    <property type="entry name" value="Methyltranfer_dom"/>
</dbReference>
<organism evidence="2 3">
    <name type="scientific">Campylobacter anatolicus</name>
    <dbReference type="NCBI Taxonomy" id="2829105"/>
    <lineage>
        <taxon>Bacteria</taxon>
        <taxon>Pseudomonadati</taxon>
        <taxon>Campylobacterota</taxon>
        <taxon>Epsilonproteobacteria</taxon>
        <taxon>Campylobacterales</taxon>
        <taxon>Campylobacteraceae</taxon>
        <taxon>Campylobacter</taxon>
    </lineage>
</organism>
<keyword evidence="2" id="KW-0489">Methyltransferase</keyword>
<dbReference type="RefSeq" id="WP_212142374.1">
    <property type="nucleotide sequence ID" value="NZ_JAGSSW010000008.1"/>
</dbReference>
<evidence type="ECO:0000259" key="1">
    <source>
        <dbReference type="Pfam" id="PF13847"/>
    </source>
</evidence>
<keyword evidence="2" id="KW-0808">Transferase</keyword>
<protein>
    <submittedName>
        <fullName evidence="2">Methyltransferase domain-containing protein</fullName>
    </submittedName>
</protein>
<sequence length="246" mass="28650">MQWHKSKQNIWDKKADKYQRFDGTTSRFQRDFFKSLDEFGVDFNGKNVIDIGCGTGVYTLNIAQKCNHITGVDSSIGMLEILCKDANKFSIKNYTIQNAAWSEFRQTQTYDIAITTMSPAIQSVADFERFDTLAKVKIYLGWRKPRTSDLLEPFFIKFGRRAGDFMVSDSLQMWLEKRGVKFELKYMSEIRKARRSYDEALENICWHLEINGLKFDKKEVADMLKPLCKDGFVDEKINSLMSLLVF</sequence>
<proteinExistence type="predicted"/>
<dbReference type="Gene3D" id="3.40.50.150">
    <property type="entry name" value="Vaccinia Virus protein VP39"/>
    <property type="match status" value="1"/>
</dbReference>
<dbReference type="Pfam" id="PF13847">
    <property type="entry name" value="Methyltransf_31"/>
    <property type="match status" value="1"/>
</dbReference>
<dbReference type="EMBL" id="JAGSSW010000008">
    <property type="protein sequence ID" value="MBR8464507.1"/>
    <property type="molecule type" value="Genomic_DNA"/>
</dbReference>
<evidence type="ECO:0000313" key="2">
    <source>
        <dbReference type="EMBL" id="MBR8464507.1"/>
    </source>
</evidence>
<reference evidence="2 3" key="1">
    <citation type="submission" date="2021-04" db="EMBL/GenBank/DDBJ databases">
        <title>Molecular and phenotypic characterization and identification of bacterial isolates recovered from the Anatolian ground squirrels (Spermophilus xanthoprymnus) and which have the potential to form a new species in the Campylobacter genus.</title>
        <authorList>
            <person name="Aydin F."/>
            <person name="Abay S."/>
            <person name="Kayman T."/>
            <person name="Karakaya E."/>
            <person name="Mustak H.K."/>
            <person name="Mustak I.B."/>
            <person name="Bilgin N."/>
            <person name="Duzler A."/>
            <person name="Sahin O."/>
            <person name="Guran O."/>
            <person name="Saticioglu I.B."/>
        </authorList>
    </citation>
    <scope>NUCLEOTIDE SEQUENCE [LARGE SCALE GENOMIC DNA]</scope>
    <source>
        <strain evidence="3">faydin-G24</strain>
    </source>
</reference>
<dbReference type="GO" id="GO:0032259">
    <property type="term" value="P:methylation"/>
    <property type="evidence" value="ECO:0007669"/>
    <property type="project" value="UniProtKB-KW"/>
</dbReference>
<dbReference type="InterPro" id="IPR029063">
    <property type="entry name" value="SAM-dependent_MTases_sf"/>
</dbReference>
<feature type="domain" description="Methyltransferase" evidence="1">
    <location>
        <begin position="44"/>
        <end position="116"/>
    </location>
</feature>
<accession>A0ABS5HK43</accession>
<dbReference type="SUPFAM" id="SSF53335">
    <property type="entry name" value="S-adenosyl-L-methionine-dependent methyltransferases"/>
    <property type="match status" value="1"/>
</dbReference>
<name>A0ABS5HK43_9BACT</name>
<dbReference type="CDD" id="cd02440">
    <property type="entry name" value="AdoMet_MTases"/>
    <property type="match status" value="1"/>
</dbReference>
<gene>
    <name evidence="2" type="ORF">KDD93_08015</name>
</gene>
<evidence type="ECO:0000313" key="3">
    <source>
        <dbReference type="Proteomes" id="UP000682951"/>
    </source>
</evidence>